<dbReference type="Proteomes" id="UP001069090">
    <property type="component" value="Unassembled WGS sequence"/>
</dbReference>
<feature type="region of interest" description="Disordered" evidence="2">
    <location>
        <begin position="190"/>
        <end position="214"/>
    </location>
</feature>
<dbReference type="GO" id="GO:0005829">
    <property type="term" value="C:cytosol"/>
    <property type="evidence" value="ECO:0007669"/>
    <property type="project" value="TreeGrafter"/>
</dbReference>
<comment type="caution">
    <text evidence="3">The sequence shown here is derived from an EMBL/GenBank/DDBJ whole genome shotgun (WGS) entry which is preliminary data.</text>
</comment>
<dbReference type="AlphaFoldDB" id="A0A9J6RJN5"/>
<proteinExistence type="inferred from homology"/>
<organism evidence="3 4">
    <name type="scientific">Dasania phycosphaerae</name>
    <dbReference type="NCBI Taxonomy" id="2950436"/>
    <lineage>
        <taxon>Bacteria</taxon>
        <taxon>Pseudomonadati</taxon>
        <taxon>Pseudomonadota</taxon>
        <taxon>Gammaproteobacteria</taxon>
        <taxon>Cellvibrionales</taxon>
        <taxon>Spongiibacteraceae</taxon>
        <taxon>Dasania</taxon>
    </lineage>
</organism>
<name>A0A9J6RJN5_9GAMM</name>
<sequence length="214" mass="23353">MSELATPNFDDLATVFWRLGSMLPPSQLQGYLMGQLAVGAELAEPEWLEQAWRLIDGVEPGSDEDNQLLSELLATTQAIFAEGSLNAQLLLPDDDIELSQRVECLGFWCQGFLTGFALAGKQKQSDQGQQAYSNEVSEALSDMAAIAQIGLSEEDGSEQSESDFFEVLEYVRLAAMNIYFECLPKQEPPAAEAAPKTESATGSAAHLFSKKQLH</sequence>
<dbReference type="PANTHER" id="PTHR37528">
    <property type="entry name" value="UPF0149 PROTEIN YGFB"/>
    <property type="match status" value="1"/>
</dbReference>
<protein>
    <submittedName>
        <fullName evidence="3">UPF0149 family protein</fullName>
    </submittedName>
</protein>
<keyword evidence="4" id="KW-1185">Reference proteome</keyword>
<gene>
    <name evidence="3" type="ORF">O0V09_05330</name>
</gene>
<accession>A0A9J6RJN5</accession>
<reference evidence="3 4" key="1">
    <citation type="submission" date="2022-12" db="EMBL/GenBank/DDBJ databases">
        <title>Dasania phycosphaerae sp. nov., isolated from particulate material of the south coast of Korea.</title>
        <authorList>
            <person name="Jiang Y."/>
        </authorList>
    </citation>
    <scope>NUCLEOTIDE SEQUENCE [LARGE SCALE GENOMIC DNA]</scope>
    <source>
        <strain evidence="3 4">GY-19</strain>
    </source>
</reference>
<dbReference type="Pfam" id="PF03695">
    <property type="entry name" value="UPF0149"/>
    <property type="match status" value="1"/>
</dbReference>
<comment type="similarity">
    <text evidence="1">Belongs to the UPF0149 family.</text>
</comment>
<dbReference type="InterPro" id="IPR011978">
    <property type="entry name" value="YgfB-like"/>
</dbReference>
<dbReference type="EMBL" id="JAPTGG010000003">
    <property type="protein sequence ID" value="MCZ0864610.1"/>
    <property type="molecule type" value="Genomic_DNA"/>
</dbReference>
<evidence type="ECO:0000313" key="4">
    <source>
        <dbReference type="Proteomes" id="UP001069090"/>
    </source>
</evidence>
<evidence type="ECO:0000313" key="3">
    <source>
        <dbReference type="EMBL" id="MCZ0864610.1"/>
    </source>
</evidence>
<dbReference type="Gene3D" id="1.20.120.740">
    <property type="entry name" value="YgfB uncharacterised protein family UPF0149, PF03695"/>
    <property type="match status" value="1"/>
</dbReference>
<evidence type="ECO:0000256" key="1">
    <source>
        <dbReference type="ARBA" id="ARBA00038308"/>
    </source>
</evidence>
<dbReference type="SUPFAM" id="SSF101327">
    <property type="entry name" value="YgfB-like"/>
    <property type="match status" value="1"/>
</dbReference>
<dbReference type="PANTHER" id="PTHR37528:SF1">
    <property type="entry name" value="UPF0149 PROTEIN YGFB"/>
    <property type="match status" value="1"/>
</dbReference>
<dbReference type="RefSeq" id="WP_258330762.1">
    <property type="nucleotide sequence ID" value="NZ_JAPTGG010000003.1"/>
</dbReference>
<evidence type="ECO:0000256" key="2">
    <source>
        <dbReference type="SAM" id="MobiDB-lite"/>
    </source>
</evidence>
<dbReference type="InterPro" id="IPR036255">
    <property type="entry name" value="YgfB-like_sf"/>
</dbReference>